<accession>A0A160PQH8</accession>
<evidence type="ECO:0000313" key="1">
    <source>
        <dbReference type="EMBL" id="BAU95735.1"/>
    </source>
</evidence>
<name>A0A160PQH8_9CORY</name>
<protein>
    <submittedName>
        <fullName evidence="1">Uncharacterized protein</fullName>
    </submittedName>
</protein>
<dbReference type="RefSeq" id="WP_096455707.1">
    <property type="nucleotide sequence ID" value="NZ_AP017369.1"/>
</dbReference>
<organism evidence="1 2">
    <name type="scientific">Corynebacterium suranareeae</name>
    <dbReference type="NCBI Taxonomy" id="2506452"/>
    <lineage>
        <taxon>Bacteria</taxon>
        <taxon>Bacillati</taxon>
        <taxon>Actinomycetota</taxon>
        <taxon>Actinomycetes</taxon>
        <taxon>Mycobacteriales</taxon>
        <taxon>Corynebacteriaceae</taxon>
        <taxon>Corynebacterium</taxon>
    </lineage>
</organism>
<dbReference type="AlphaFoldDB" id="A0A160PQH8"/>
<dbReference type="EMBL" id="AP017369">
    <property type="protein sequence ID" value="BAU95735.1"/>
    <property type="molecule type" value="Genomic_DNA"/>
</dbReference>
<dbReference type="Proteomes" id="UP000218244">
    <property type="component" value="Chromosome"/>
</dbReference>
<dbReference type="InterPro" id="IPR045425">
    <property type="entry name" value="DUF6508"/>
</dbReference>
<sequence>MRKNREFGWEEVGPSQEGERFTFSDEAVNHMVDIYERFKELQVAHPIVRNNPEYDMEKKRILEEIYSPLISEMFDFAWGSGLMIVFDWMDWEEGNYWRELETPNKWDAMDVETARMMITALIRAERFSYSTATGFLGNGYFLGVFDHLSRQLVRGHR</sequence>
<keyword evidence="2" id="KW-1185">Reference proteome</keyword>
<proteinExistence type="predicted"/>
<dbReference type="Pfam" id="PF20118">
    <property type="entry name" value="DUF6508"/>
    <property type="match status" value="1"/>
</dbReference>
<evidence type="ECO:0000313" key="2">
    <source>
        <dbReference type="Proteomes" id="UP000218244"/>
    </source>
</evidence>
<dbReference type="KEGG" id="csur:N24_1473"/>
<gene>
    <name evidence="1" type="ORF">N24_1473</name>
</gene>
<reference evidence="1 2" key="1">
    <citation type="submission" date="2016-02" db="EMBL/GenBank/DDBJ databases">
        <title>Corynebacterium glutamicum N24 whole genome sequencing project.</title>
        <authorList>
            <person name="Matsutani M."/>
            <person name="Nangtapong N."/>
            <person name="Yakushi T."/>
            <person name="Matsushita K."/>
        </authorList>
    </citation>
    <scope>NUCLEOTIDE SEQUENCE [LARGE SCALE GENOMIC DNA]</scope>
    <source>
        <strain evidence="1 2">N24</strain>
    </source>
</reference>